<evidence type="ECO:0000313" key="7">
    <source>
        <dbReference type="EMBL" id="NDV88571.1"/>
    </source>
</evidence>
<evidence type="ECO:0000256" key="2">
    <source>
        <dbReference type="ARBA" id="ARBA00022723"/>
    </source>
</evidence>
<accession>A0A6L9MLB6</accession>
<dbReference type="EMBL" id="JAAAMJ010000017">
    <property type="protein sequence ID" value="NDV88571.1"/>
    <property type="molecule type" value="Genomic_DNA"/>
</dbReference>
<evidence type="ECO:0000256" key="1">
    <source>
        <dbReference type="ARBA" id="ARBA00007749"/>
    </source>
</evidence>
<organism evidence="7 8">
    <name type="scientific">Aurantimonas aggregata</name>
    <dbReference type="NCBI Taxonomy" id="2047720"/>
    <lineage>
        <taxon>Bacteria</taxon>
        <taxon>Pseudomonadati</taxon>
        <taxon>Pseudomonadota</taxon>
        <taxon>Alphaproteobacteria</taxon>
        <taxon>Hyphomicrobiales</taxon>
        <taxon>Aurantimonadaceae</taxon>
        <taxon>Aurantimonas</taxon>
    </lineage>
</organism>
<proteinExistence type="inferred from homology"/>
<comment type="similarity">
    <text evidence="1">Belongs to the metallo-beta-lactamase superfamily.</text>
</comment>
<dbReference type="RefSeq" id="WP_163045420.1">
    <property type="nucleotide sequence ID" value="NZ_JAAAMJ010000017.1"/>
</dbReference>
<evidence type="ECO:0000313" key="8">
    <source>
        <dbReference type="Proteomes" id="UP000476332"/>
    </source>
</evidence>
<reference evidence="7 8" key="1">
    <citation type="submission" date="2020-01" db="EMBL/GenBank/DDBJ databases">
        <title>Genomes of bacteria type strains.</title>
        <authorList>
            <person name="Chen J."/>
            <person name="Zhu S."/>
            <person name="Chen J."/>
        </authorList>
    </citation>
    <scope>NUCLEOTIDE SEQUENCE [LARGE SCALE GENOMIC DNA]</scope>
    <source>
        <strain evidence="7 8">KCTC 52919</strain>
    </source>
</reference>
<evidence type="ECO:0000259" key="6">
    <source>
        <dbReference type="SMART" id="SM00849"/>
    </source>
</evidence>
<feature type="domain" description="Metallo-beta-lactamase" evidence="6">
    <location>
        <begin position="72"/>
        <end position="278"/>
    </location>
</feature>
<keyword evidence="4" id="KW-0862">Zinc</keyword>
<dbReference type="AlphaFoldDB" id="A0A6L9MLB6"/>
<comment type="caution">
    <text evidence="7">The sequence shown here is derived from an EMBL/GenBank/DDBJ whole genome shotgun (WGS) entry which is preliminary data.</text>
</comment>
<name>A0A6L9MLB6_9HYPH</name>
<dbReference type="InterPro" id="IPR036866">
    <property type="entry name" value="RibonucZ/Hydroxyglut_hydro"/>
</dbReference>
<keyword evidence="2" id="KW-0479">Metal-binding</keyword>
<dbReference type="PANTHER" id="PTHR42978">
    <property type="entry name" value="QUORUM-QUENCHING LACTONASE YTNP-RELATED-RELATED"/>
    <property type="match status" value="1"/>
</dbReference>
<dbReference type="InterPro" id="IPR051013">
    <property type="entry name" value="MBL_superfamily_lactonases"/>
</dbReference>
<protein>
    <submittedName>
        <fullName evidence="7">MBL fold metallo-hydrolase</fullName>
    </submittedName>
</protein>
<gene>
    <name evidence="7" type="ORF">GTW51_17860</name>
</gene>
<dbReference type="GO" id="GO:0046872">
    <property type="term" value="F:metal ion binding"/>
    <property type="evidence" value="ECO:0007669"/>
    <property type="project" value="UniProtKB-KW"/>
</dbReference>
<keyword evidence="3 7" id="KW-0378">Hydrolase</keyword>
<evidence type="ECO:0000256" key="5">
    <source>
        <dbReference type="SAM" id="SignalP"/>
    </source>
</evidence>
<dbReference type="SUPFAM" id="SSF56281">
    <property type="entry name" value="Metallo-hydrolase/oxidoreductase"/>
    <property type="match status" value="1"/>
</dbReference>
<dbReference type="InterPro" id="IPR006311">
    <property type="entry name" value="TAT_signal"/>
</dbReference>
<keyword evidence="5" id="KW-0732">Signal</keyword>
<dbReference type="SMART" id="SM00849">
    <property type="entry name" value="Lactamase_B"/>
    <property type="match status" value="1"/>
</dbReference>
<dbReference type="Proteomes" id="UP000476332">
    <property type="component" value="Unassembled WGS sequence"/>
</dbReference>
<dbReference type="PANTHER" id="PTHR42978:SF6">
    <property type="entry name" value="QUORUM-QUENCHING LACTONASE YTNP-RELATED"/>
    <property type="match status" value="1"/>
</dbReference>
<dbReference type="InterPro" id="IPR001279">
    <property type="entry name" value="Metallo-B-lactamas"/>
</dbReference>
<dbReference type="Pfam" id="PF00753">
    <property type="entry name" value="Lactamase_B"/>
    <property type="match status" value="1"/>
</dbReference>
<evidence type="ECO:0000256" key="3">
    <source>
        <dbReference type="ARBA" id="ARBA00022801"/>
    </source>
</evidence>
<feature type="chain" id="PRO_5026929065" evidence="5">
    <location>
        <begin position="29"/>
        <end position="301"/>
    </location>
</feature>
<evidence type="ECO:0000256" key="4">
    <source>
        <dbReference type="ARBA" id="ARBA00022833"/>
    </source>
</evidence>
<feature type="signal peptide" evidence="5">
    <location>
        <begin position="1"/>
        <end position="28"/>
    </location>
</feature>
<sequence>MLTRRRFTIGAAALAGSLGLGSRFGASAASDALTTLSDGHLEMPTDFVLRGISAEVLQEIGVDRGALGTTLASPCILTLHRSGDRLVLFDAGAGTNFMPSAGKLPESLDAAGIDPAAVTDVIFTHAHPDHIWGVLDDFDEVPFANAAFHVCQTEWDYWRSDAALSEMPEDRQVFVIGARSRFDAIEERSTLFKPGTEVISGIEAVAAFGHTPGHCAFVLHGADAPVMVVGDAIINDPISFARPDLAWAADQDPETAARTRTALLDRLASEKLRFVGFHLPNGGLGRVETAGAGFRFVPESA</sequence>
<dbReference type="Gene3D" id="3.60.15.10">
    <property type="entry name" value="Ribonuclease Z/Hydroxyacylglutathione hydrolase-like"/>
    <property type="match status" value="1"/>
</dbReference>
<dbReference type="CDD" id="cd07720">
    <property type="entry name" value="OPHC2-like_MBL-fold"/>
    <property type="match status" value="1"/>
</dbReference>
<dbReference type="PROSITE" id="PS51318">
    <property type="entry name" value="TAT"/>
    <property type="match status" value="1"/>
</dbReference>
<dbReference type="GO" id="GO:0016787">
    <property type="term" value="F:hydrolase activity"/>
    <property type="evidence" value="ECO:0007669"/>
    <property type="project" value="UniProtKB-KW"/>
</dbReference>
<keyword evidence="8" id="KW-1185">Reference proteome</keyword>